<keyword evidence="3" id="KW-1185">Reference proteome</keyword>
<protein>
    <recommendedName>
        <fullName evidence="1">Type III restriction enzyme C-terminal endonuclease domain-containing protein</fullName>
    </recommendedName>
</protein>
<dbReference type="Pfam" id="PF19778">
    <property type="entry name" value="RE_endonuc"/>
    <property type="match status" value="1"/>
</dbReference>
<reference evidence="2 3" key="1">
    <citation type="submission" date="2022-02" db="EMBL/GenBank/DDBJ databases">
        <title>Genomic structural plasticity of rodent-associated Bartonella in nature.</title>
        <authorList>
            <person name="Sousa K.C.M."/>
            <person name="Gutierrez R."/>
            <person name="Yahalomi D."/>
            <person name="Shalit T."/>
            <person name="Markus B."/>
            <person name="Nachum-Biala Y."/>
            <person name="Hawlena H."/>
            <person name="Marcos-Hadad E."/>
            <person name="Hazkani-Covo E."/>
            <person name="Neves H.R."/>
            <person name="Covo S."/>
            <person name="Harrus S."/>
        </authorList>
    </citation>
    <scope>NUCLEOTIDE SEQUENCE [LARGE SCALE GENOMIC DNA]</scope>
    <source>
        <strain evidence="2 3">B35_1_2</strain>
    </source>
</reference>
<evidence type="ECO:0000313" key="2">
    <source>
        <dbReference type="EMBL" id="UNF29392.1"/>
    </source>
</evidence>
<name>A0ABY3W006_9HYPH</name>
<gene>
    <name evidence="2" type="ORF">MNL13_01000</name>
</gene>
<dbReference type="EMBL" id="CP093033">
    <property type="protein sequence ID" value="UNF29392.1"/>
    <property type="molecule type" value="Genomic_DNA"/>
</dbReference>
<feature type="domain" description="Type III restriction enzyme C-terminal endonuclease" evidence="1">
    <location>
        <begin position="3"/>
        <end position="29"/>
    </location>
</feature>
<evidence type="ECO:0000313" key="3">
    <source>
        <dbReference type="Proteomes" id="UP000829580"/>
    </source>
</evidence>
<accession>A0ABY3W006</accession>
<proteinExistence type="predicted"/>
<dbReference type="Proteomes" id="UP000829580">
    <property type="component" value="Chromosome"/>
</dbReference>
<sequence>MTLIGSYTPDWVVFLEREGEQKLYFVLEICLKNPIRRKLYDGA</sequence>
<dbReference type="RefSeq" id="WP_241439262.1">
    <property type="nucleotide sequence ID" value="NZ_CP093033.1"/>
</dbReference>
<dbReference type="InterPro" id="IPR045572">
    <property type="entry name" value="RE_endonuc_C"/>
</dbReference>
<organism evidence="2 3">
    <name type="scientific">Bartonella krasnovii</name>
    <dbReference type="NCBI Taxonomy" id="2267275"/>
    <lineage>
        <taxon>Bacteria</taxon>
        <taxon>Pseudomonadati</taxon>
        <taxon>Pseudomonadota</taxon>
        <taxon>Alphaproteobacteria</taxon>
        <taxon>Hyphomicrobiales</taxon>
        <taxon>Bartonellaceae</taxon>
        <taxon>Bartonella</taxon>
    </lineage>
</organism>
<evidence type="ECO:0000259" key="1">
    <source>
        <dbReference type="Pfam" id="PF19778"/>
    </source>
</evidence>